<dbReference type="InterPro" id="IPR000210">
    <property type="entry name" value="BTB/POZ_dom"/>
</dbReference>
<evidence type="ECO:0000259" key="1">
    <source>
        <dbReference type="PROSITE" id="PS50097"/>
    </source>
</evidence>
<evidence type="ECO:0000313" key="2">
    <source>
        <dbReference type="EMBL" id="GFR31952.1"/>
    </source>
</evidence>
<organism evidence="2 3">
    <name type="scientific">Trichonephila clavata</name>
    <name type="common">Joro spider</name>
    <name type="synonym">Nephila clavata</name>
    <dbReference type="NCBI Taxonomy" id="2740835"/>
    <lineage>
        <taxon>Eukaryota</taxon>
        <taxon>Metazoa</taxon>
        <taxon>Ecdysozoa</taxon>
        <taxon>Arthropoda</taxon>
        <taxon>Chelicerata</taxon>
        <taxon>Arachnida</taxon>
        <taxon>Araneae</taxon>
        <taxon>Araneomorphae</taxon>
        <taxon>Entelegynae</taxon>
        <taxon>Araneoidea</taxon>
        <taxon>Nephilidae</taxon>
        <taxon>Trichonephila</taxon>
    </lineage>
</organism>
<accession>A0A8X6HXU1</accession>
<dbReference type="Gene3D" id="3.30.710.10">
    <property type="entry name" value="Potassium Channel Kv1.1, Chain A"/>
    <property type="match status" value="1"/>
</dbReference>
<feature type="domain" description="BTB" evidence="1">
    <location>
        <begin position="165"/>
        <end position="232"/>
    </location>
</feature>
<dbReference type="EMBL" id="BMAO01039518">
    <property type="protein sequence ID" value="GFR31952.1"/>
    <property type="molecule type" value="Genomic_DNA"/>
</dbReference>
<name>A0A8X6HXU1_TRICU</name>
<dbReference type="PANTHER" id="PTHR24413">
    <property type="entry name" value="SPECKLE-TYPE POZ PROTEIN"/>
    <property type="match status" value="1"/>
</dbReference>
<dbReference type="Pfam" id="PF00651">
    <property type="entry name" value="BTB"/>
    <property type="match status" value="1"/>
</dbReference>
<dbReference type="InterPro" id="IPR011333">
    <property type="entry name" value="SKP1/BTB/POZ_sf"/>
</dbReference>
<dbReference type="OrthoDB" id="6427162at2759"/>
<dbReference type="AlphaFoldDB" id="A0A8X6HXU1"/>
<evidence type="ECO:0000313" key="3">
    <source>
        <dbReference type="Proteomes" id="UP000887116"/>
    </source>
</evidence>
<sequence length="339" mass="39075">MVNGYYHSTYFTEPTHFLYTWEVQDFKKIDKFLNGASLFLPNGEKCLISLRRLPLHVFLILKSPCNTLKCNITFLTCSGLAVFQGRICKFSCKDGEEFMYKLRIQLNLEDIEQKDTLFIVCDIWNWEAIQKRFCIRQGSSETAFLNYLKNLAADIKNTPDDLWKEKVYLCVGDDIVVVNKAVLCSRSPVFARMLESDMREKKENSIKIDDVNIEVIRGLVSFLYSGIVPVMDIDSLLNLYYIGSKYDITELSHECRHLLVSKFNTENVCKTLKLSLIYNDDYLKLSAMLFMGSNLRLVVTTEGWKDLMINFPKAALNVIDFYSGPSDSRGPVAWIYPAH</sequence>
<protein>
    <submittedName>
        <fullName evidence="2">Speckle-type POZ protein</fullName>
    </submittedName>
</protein>
<dbReference type="Gene3D" id="1.25.40.420">
    <property type="match status" value="1"/>
</dbReference>
<reference evidence="2" key="1">
    <citation type="submission" date="2020-07" db="EMBL/GenBank/DDBJ databases">
        <title>Multicomponent nature underlies the extraordinary mechanical properties of spider dragline silk.</title>
        <authorList>
            <person name="Kono N."/>
            <person name="Nakamura H."/>
            <person name="Mori M."/>
            <person name="Yoshida Y."/>
            <person name="Ohtoshi R."/>
            <person name="Malay A.D."/>
            <person name="Moran D.A.P."/>
            <person name="Tomita M."/>
            <person name="Numata K."/>
            <person name="Arakawa K."/>
        </authorList>
    </citation>
    <scope>NUCLEOTIDE SEQUENCE</scope>
</reference>
<gene>
    <name evidence="2" type="primary">SPOP</name>
    <name evidence="2" type="ORF">TNCT_200201</name>
</gene>
<dbReference type="Proteomes" id="UP000887116">
    <property type="component" value="Unassembled WGS sequence"/>
</dbReference>
<proteinExistence type="predicted"/>
<dbReference type="PROSITE" id="PS50097">
    <property type="entry name" value="BTB"/>
    <property type="match status" value="1"/>
</dbReference>
<keyword evidence="3" id="KW-1185">Reference proteome</keyword>
<dbReference type="SUPFAM" id="SSF54695">
    <property type="entry name" value="POZ domain"/>
    <property type="match status" value="1"/>
</dbReference>
<comment type="caution">
    <text evidence="2">The sequence shown here is derived from an EMBL/GenBank/DDBJ whole genome shotgun (WGS) entry which is preliminary data.</text>
</comment>
<dbReference type="SMART" id="SM00225">
    <property type="entry name" value="BTB"/>
    <property type="match status" value="1"/>
</dbReference>